<evidence type="ECO:0000313" key="4">
    <source>
        <dbReference type="Proteomes" id="UP000002215"/>
    </source>
</evidence>
<name>A0A979G332_CHIPD</name>
<dbReference type="AlphaFoldDB" id="A0A979G332"/>
<evidence type="ECO:0000313" key="3">
    <source>
        <dbReference type="EMBL" id="ACU59965.1"/>
    </source>
</evidence>
<evidence type="ECO:0000259" key="2">
    <source>
        <dbReference type="PROSITE" id="PS51186"/>
    </source>
</evidence>
<reference evidence="4" key="1">
    <citation type="submission" date="2009-08" db="EMBL/GenBank/DDBJ databases">
        <title>The complete genome of Chitinophaga pinensis DSM 2588.</title>
        <authorList>
            <consortium name="US DOE Joint Genome Institute (JGI-PGF)"/>
            <person name="Lucas S."/>
            <person name="Copeland A."/>
            <person name="Lapidus A."/>
            <person name="Glavina del Rio T."/>
            <person name="Dalin E."/>
            <person name="Tice H."/>
            <person name="Bruce D."/>
            <person name="Goodwin L."/>
            <person name="Pitluck S."/>
            <person name="Kyrpides N."/>
            <person name="Mavromatis K."/>
            <person name="Ivanova N."/>
            <person name="Mikhailova N."/>
            <person name="Sims D."/>
            <person name="Meinche L."/>
            <person name="Brettin T."/>
            <person name="Detter J.C."/>
            <person name="Han C."/>
            <person name="Larimer F."/>
            <person name="Land M."/>
            <person name="Hauser L."/>
            <person name="Markowitz V."/>
            <person name="Cheng J.-F."/>
            <person name="Hugenholtz P."/>
            <person name="Woyke T."/>
            <person name="Wu D."/>
            <person name="Spring S."/>
            <person name="Klenk H.-P."/>
            <person name="Eisen J.A."/>
        </authorList>
    </citation>
    <scope>NUCLEOTIDE SEQUENCE [LARGE SCALE GENOMIC DNA]</scope>
    <source>
        <strain evidence="4">ATCC 43595 / DSM 2588 / LMG 13176 / NBRC 15968 / NCIMB 11800 / UQM 2034</strain>
    </source>
</reference>
<dbReference type="RefSeq" id="WP_012790141.1">
    <property type="nucleotide sequence ID" value="NC_013132.1"/>
</dbReference>
<dbReference type="Pfam" id="PF13673">
    <property type="entry name" value="Acetyltransf_10"/>
    <property type="match status" value="1"/>
</dbReference>
<proteinExistence type="predicted"/>
<reference evidence="3 4" key="2">
    <citation type="journal article" date="2010" name="Stand. Genomic Sci.">
        <title>Complete genome sequence of Chitinophaga pinensis type strain (UQM 2034).</title>
        <authorList>
            <person name="Glavina Del Rio T."/>
            <person name="Abt B."/>
            <person name="Spring S."/>
            <person name="Lapidus A."/>
            <person name="Nolan M."/>
            <person name="Tice H."/>
            <person name="Copeland A."/>
            <person name="Cheng J.F."/>
            <person name="Chen F."/>
            <person name="Bruce D."/>
            <person name="Goodwin L."/>
            <person name="Pitluck S."/>
            <person name="Ivanova N."/>
            <person name="Mavromatis K."/>
            <person name="Mikhailova N."/>
            <person name="Pati A."/>
            <person name="Chen A."/>
            <person name="Palaniappan K."/>
            <person name="Land M."/>
            <person name="Hauser L."/>
            <person name="Chang Y.J."/>
            <person name="Jeffries C.D."/>
            <person name="Chain P."/>
            <person name="Saunders E."/>
            <person name="Detter J.C."/>
            <person name="Brettin T."/>
            <person name="Rohde M."/>
            <person name="Goker M."/>
            <person name="Bristow J."/>
            <person name="Eisen J.A."/>
            <person name="Markowitz V."/>
            <person name="Hugenholtz P."/>
            <person name="Kyrpides N.C."/>
            <person name="Klenk H.P."/>
            <person name="Lucas S."/>
        </authorList>
    </citation>
    <scope>NUCLEOTIDE SEQUENCE [LARGE SCALE GENOMIC DNA]</scope>
    <source>
        <strain evidence="4">ATCC 43595 / DSM 2588 / LMG 13176 / NBRC 15968 / NCIMB 11800 / UQM 2034</strain>
    </source>
</reference>
<dbReference type="InterPro" id="IPR000182">
    <property type="entry name" value="GNAT_dom"/>
</dbReference>
<sequence length="158" mass="18453">MSAENIEITDYTAVWKAACMEAFISNVPDYFATAEIAQFEDWLDKMNEDLMYWHYYVVLSGDILIGCGGFVYEEKLNRVTFAWGLINRKYHRQGMGKLLLTYRLEKIRTLYAGADIILDTTQFSHTFFEQYGFVTVKYTENGYTMGLHRYDMILHAGK</sequence>
<gene>
    <name evidence="3" type="ordered locus">Cpin_2477</name>
</gene>
<protein>
    <submittedName>
        <fullName evidence="3">Acyltransferase</fullName>
    </submittedName>
</protein>
<dbReference type="Gene3D" id="3.40.630.30">
    <property type="match status" value="1"/>
</dbReference>
<dbReference type="EMBL" id="CP001699">
    <property type="protein sequence ID" value="ACU59965.1"/>
    <property type="molecule type" value="Genomic_DNA"/>
</dbReference>
<keyword evidence="3" id="KW-0808">Transferase</keyword>
<feature type="transmembrane region" description="Helical" evidence="1">
    <location>
        <begin position="52"/>
        <end position="72"/>
    </location>
</feature>
<feature type="domain" description="N-acetyltransferase" evidence="2">
    <location>
        <begin position="6"/>
        <end position="157"/>
    </location>
</feature>
<dbReference type="KEGG" id="cpi:Cpin_2477"/>
<accession>A0A979G332</accession>
<keyword evidence="1" id="KW-0812">Transmembrane</keyword>
<keyword evidence="1" id="KW-1133">Transmembrane helix</keyword>
<dbReference type="GO" id="GO:0016747">
    <property type="term" value="F:acyltransferase activity, transferring groups other than amino-acyl groups"/>
    <property type="evidence" value="ECO:0007669"/>
    <property type="project" value="InterPro"/>
</dbReference>
<keyword evidence="3" id="KW-0012">Acyltransferase</keyword>
<dbReference type="SUPFAM" id="SSF55729">
    <property type="entry name" value="Acyl-CoA N-acyltransferases (Nat)"/>
    <property type="match status" value="1"/>
</dbReference>
<organism evidence="3 4">
    <name type="scientific">Chitinophaga pinensis (strain ATCC 43595 / DSM 2588 / LMG 13176 / NBRC 15968 / NCIMB 11800 / UQM 2034)</name>
    <dbReference type="NCBI Taxonomy" id="485918"/>
    <lineage>
        <taxon>Bacteria</taxon>
        <taxon>Pseudomonadati</taxon>
        <taxon>Bacteroidota</taxon>
        <taxon>Chitinophagia</taxon>
        <taxon>Chitinophagales</taxon>
        <taxon>Chitinophagaceae</taxon>
        <taxon>Chitinophaga</taxon>
    </lineage>
</organism>
<dbReference type="Proteomes" id="UP000002215">
    <property type="component" value="Chromosome"/>
</dbReference>
<evidence type="ECO:0000256" key="1">
    <source>
        <dbReference type="SAM" id="Phobius"/>
    </source>
</evidence>
<keyword evidence="1" id="KW-0472">Membrane</keyword>
<dbReference type="PROSITE" id="PS51186">
    <property type="entry name" value="GNAT"/>
    <property type="match status" value="1"/>
</dbReference>
<dbReference type="InterPro" id="IPR016181">
    <property type="entry name" value="Acyl_CoA_acyltransferase"/>
</dbReference>